<dbReference type="OrthoDB" id="9809084at2"/>
<dbReference type="EC" id="2.1.1.198" evidence="6"/>
<dbReference type="NCBIfam" id="TIGR00096">
    <property type="entry name" value="16S rRNA (cytidine(1402)-2'-O)-methyltransferase"/>
    <property type="match status" value="1"/>
</dbReference>
<feature type="domain" description="Tetrapyrrole methylase" evidence="7">
    <location>
        <begin position="55"/>
        <end position="248"/>
    </location>
</feature>
<keyword evidence="2 6" id="KW-0698">rRNA processing</keyword>
<dbReference type="InterPro" id="IPR018063">
    <property type="entry name" value="SAM_MeTrfase_RsmI_CS"/>
</dbReference>
<keyword evidence="3 6" id="KW-0489">Methyltransferase</keyword>
<comment type="function">
    <text evidence="6">Catalyzes the 2'-O-methylation of the ribose of cytidine 1402 (C1402) in 16S rRNA.</text>
</comment>
<dbReference type="GO" id="GO:0005737">
    <property type="term" value="C:cytoplasm"/>
    <property type="evidence" value="ECO:0007669"/>
    <property type="project" value="UniProtKB-SubCell"/>
</dbReference>
<evidence type="ECO:0000256" key="4">
    <source>
        <dbReference type="ARBA" id="ARBA00022679"/>
    </source>
</evidence>
<keyword evidence="10" id="KW-1185">Reference proteome</keyword>
<proteinExistence type="inferred from homology"/>
<dbReference type="EMBL" id="WTYI01000001">
    <property type="protein sequence ID" value="MXO95756.1"/>
    <property type="molecule type" value="Genomic_DNA"/>
</dbReference>
<reference evidence="9 10" key="1">
    <citation type="submission" date="2019-12" db="EMBL/GenBank/DDBJ databases">
        <title>Genomic-based taxomic classification of the family Erythrobacteraceae.</title>
        <authorList>
            <person name="Xu L."/>
        </authorList>
    </citation>
    <scope>NUCLEOTIDE SEQUENCE [LARGE SCALE GENOMIC DNA]</scope>
    <source>
        <strain evidence="9 10">JCM 12189</strain>
    </source>
</reference>
<evidence type="ECO:0000259" key="8">
    <source>
        <dbReference type="Pfam" id="PF23016"/>
    </source>
</evidence>
<dbReference type="HAMAP" id="MF_01877">
    <property type="entry name" value="16SrRNA_methyltr_I"/>
    <property type="match status" value="1"/>
</dbReference>
<keyword evidence="4 6" id="KW-0808">Transferase</keyword>
<evidence type="ECO:0000259" key="7">
    <source>
        <dbReference type="Pfam" id="PF00590"/>
    </source>
</evidence>
<keyword evidence="5 6" id="KW-0949">S-adenosyl-L-methionine</keyword>
<protein>
    <recommendedName>
        <fullName evidence="6">Ribosomal RNA small subunit methyltransferase I</fullName>
        <ecNumber evidence="6">2.1.1.198</ecNumber>
    </recommendedName>
    <alternativeName>
        <fullName evidence="6">16S rRNA 2'-O-ribose C1402 methyltransferase</fullName>
    </alternativeName>
    <alternativeName>
        <fullName evidence="6">rRNA (cytidine-2'-O-)-methyltransferase RsmI</fullName>
    </alternativeName>
</protein>
<comment type="catalytic activity">
    <reaction evidence="6">
        <text>cytidine(1402) in 16S rRNA + S-adenosyl-L-methionine = 2'-O-methylcytidine(1402) in 16S rRNA + S-adenosyl-L-homocysteine + H(+)</text>
        <dbReference type="Rhea" id="RHEA:42924"/>
        <dbReference type="Rhea" id="RHEA-COMP:10285"/>
        <dbReference type="Rhea" id="RHEA-COMP:10286"/>
        <dbReference type="ChEBI" id="CHEBI:15378"/>
        <dbReference type="ChEBI" id="CHEBI:57856"/>
        <dbReference type="ChEBI" id="CHEBI:59789"/>
        <dbReference type="ChEBI" id="CHEBI:74495"/>
        <dbReference type="ChEBI" id="CHEBI:82748"/>
        <dbReference type="EC" id="2.1.1.198"/>
    </reaction>
</comment>
<dbReference type="PANTHER" id="PTHR46111:SF1">
    <property type="entry name" value="RIBOSOMAL RNA SMALL SUBUNIT METHYLTRANSFERASE I"/>
    <property type="match status" value="1"/>
</dbReference>
<dbReference type="InterPro" id="IPR053910">
    <property type="entry name" value="RsmI_HTH"/>
</dbReference>
<dbReference type="CDD" id="cd11648">
    <property type="entry name" value="RsmI"/>
    <property type="match status" value="1"/>
</dbReference>
<dbReference type="Proteomes" id="UP000432727">
    <property type="component" value="Unassembled WGS sequence"/>
</dbReference>
<dbReference type="AlphaFoldDB" id="A0A6I4TIW9"/>
<evidence type="ECO:0000313" key="9">
    <source>
        <dbReference type="EMBL" id="MXO95756.1"/>
    </source>
</evidence>
<comment type="subcellular location">
    <subcellularLocation>
        <location evidence="6">Cytoplasm</location>
    </subcellularLocation>
</comment>
<name>A0A6I4TIW9_9SPHN</name>
<organism evidence="9 10">
    <name type="scientific">Qipengyuania aquimaris</name>
    <dbReference type="NCBI Taxonomy" id="255984"/>
    <lineage>
        <taxon>Bacteria</taxon>
        <taxon>Pseudomonadati</taxon>
        <taxon>Pseudomonadota</taxon>
        <taxon>Alphaproteobacteria</taxon>
        <taxon>Sphingomonadales</taxon>
        <taxon>Erythrobacteraceae</taxon>
        <taxon>Qipengyuania</taxon>
    </lineage>
</organism>
<dbReference type="PANTHER" id="PTHR46111">
    <property type="entry name" value="RIBOSOMAL RNA SMALL SUBUNIT METHYLTRANSFERASE I"/>
    <property type="match status" value="1"/>
</dbReference>
<sequence>MIVHPESAIAPKAAIAPRRFINACFILAASLFAGHGRHVSEPASPAPDQSLTPGLYLVATPIGNLGDITMRAVDILRRCDGVACEDTRVTGKLLKHLGISKPMWRYDDHSEHRDRSRLVDSMQTRAVALVSDAGTPMVSDPGYRLVNDCREQGIAVTSLPGPCAAVVGLTLSGLPNDRFLFAGFLPSKEKGRRETLEDLAAIDATLVFYETAPRLLKTLATIEDVLPKREIAVARELTKLHEECRRGFASGLMAYYDANPPRGEIVLLIGPPEAVQANEADADDMLREALMTMKPSQAAGHVAKATGLDRKALYTRAMDLKAG</sequence>
<dbReference type="Pfam" id="PF23016">
    <property type="entry name" value="RsmI_C"/>
    <property type="match status" value="1"/>
</dbReference>
<dbReference type="InterPro" id="IPR008189">
    <property type="entry name" value="rRNA_ssu_MeTfrase_I"/>
</dbReference>
<evidence type="ECO:0000313" key="10">
    <source>
        <dbReference type="Proteomes" id="UP000432727"/>
    </source>
</evidence>
<dbReference type="InterPro" id="IPR014776">
    <property type="entry name" value="4pyrrole_Mease_sub2"/>
</dbReference>
<comment type="similarity">
    <text evidence="6">Belongs to the methyltransferase superfamily. RsmI family.</text>
</comment>
<accession>A0A6I4TIW9</accession>
<dbReference type="GO" id="GO:0070677">
    <property type="term" value="F:rRNA (cytosine-2'-O-)-methyltransferase activity"/>
    <property type="evidence" value="ECO:0007669"/>
    <property type="project" value="UniProtKB-UniRule"/>
</dbReference>
<dbReference type="Gene3D" id="3.30.950.10">
    <property type="entry name" value="Methyltransferase, Cobalt-precorrin-4 Transmethylase, Domain 2"/>
    <property type="match status" value="1"/>
</dbReference>
<comment type="caution">
    <text evidence="9">The sequence shown here is derived from an EMBL/GenBank/DDBJ whole genome shotgun (WGS) entry which is preliminary data.</text>
</comment>
<feature type="domain" description="RsmI HTH" evidence="8">
    <location>
        <begin position="277"/>
        <end position="321"/>
    </location>
</feature>
<dbReference type="SUPFAM" id="SSF53790">
    <property type="entry name" value="Tetrapyrrole methylase"/>
    <property type="match status" value="1"/>
</dbReference>
<evidence type="ECO:0000256" key="5">
    <source>
        <dbReference type="ARBA" id="ARBA00022691"/>
    </source>
</evidence>
<dbReference type="PIRSF" id="PIRSF005917">
    <property type="entry name" value="MTase_YraL"/>
    <property type="match status" value="1"/>
</dbReference>
<dbReference type="Pfam" id="PF00590">
    <property type="entry name" value="TP_methylase"/>
    <property type="match status" value="1"/>
</dbReference>
<dbReference type="InterPro" id="IPR000878">
    <property type="entry name" value="4pyrrol_Mease"/>
</dbReference>
<dbReference type="PROSITE" id="PS01296">
    <property type="entry name" value="RSMI"/>
    <property type="match status" value="1"/>
</dbReference>
<dbReference type="FunFam" id="3.30.950.10:FF:000002">
    <property type="entry name" value="Ribosomal RNA small subunit methyltransferase I"/>
    <property type="match status" value="1"/>
</dbReference>
<dbReference type="FunFam" id="3.40.1010.10:FF:000007">
    <property type="entry name" value="Ribosomal RNA small subunit methyltransferase I"/>
    <property type="match status" value="1"/>
</dbReference>
<evidence type="ECO:0000256" key="1">
    <source>
        <dbReference type="ARBA" id="ARBA00022490"/>
    </source>
</evidence>
<dbReference type="Gene3D" id="3.40.1010.10">
    <property type="entry name" value="Cobalt-precorrin-4 Transmethylase, Domain 1"/>
    <property type="match status" value="1"/>
</dbReference>
<evidence type="ECO:0000256" key="2">
    <source>
        <dbReference type="ARBA" id="ARBA00022552"/>
    </source>
</evidence>
<evidence type="ECO:0000256" key="6">
    <source>
        <dbReference type="HAMAP-Rule" id="MF_01877"/>
    </source>
</evidence>
<dbReference type="InterPro" id="IPR035996">
    <property type="entry name" value="4pyrrol_Methylase_sf"/>
</dbReference>
<dbReference type="InterPro" id="IPR014777">
    <property type="entry name" value="4pyrrole_Mease_sub1"/>
</dbReference>
<gene>
    <name evidence="6 9" type="primary">rsmI</name>
    <name evidence="9" type="ORF">GRI34_04890</name>
</gene>
<evidence type="ECO:0000256" key="3">
    <source>
        <dbReference type="ARBA" id="ARBA00022603"/>
    </source>
</evidence>
<keyword evidence="1 6" id="KW-0963">Cytoplasm</keyword>